<accession>A0A449AE98</accession>
<reference evidence="2 3" key="1">
    <citation type="submission" date="2019-01" db="EMBL/GenBank/DDBJ databases">
        <authorList>
            <consortium name="Pathogen Informatics"/>
        </authorList>
    </citation>
    <scope>NUCLEOTIDE SEQUENCE [LARGE SCALE GENOMIC DNA]</scope>
    <source>
        <strain evidence="2 3">NCTC10118</strain>
    </source>
</reference>
<dbReference type="PROSITE" id="PS51257">
    <property type="entry name" value="PROKAR_LIPOPROTEIN"/>
    <property type="match status" value="1"/>
</dbReference>
<dbReference type="EMBL" id="LR214972">
    <property type="protein sequence ID" value="VEU63318.1"/>
    <property type="molecule type" value="Genomic_DNA"/>
</dbReference>
<dbReference type="AlphaFoldDB" id="A0A449AE98"/>
<evidence type="ECO:0008006" key="4">
    <source>
        <dbReference type="Google" id="ProtNLM"/>
    </source>
</evidence>
<dbReference type="Gene3D" id="2.60.120.260">
    <property type="entry name" value="Galactose-binding domain-like"/>
    <property type="match status" value="1"/>
</dbReference>
<protein>
    <recommendedName>
        <fullName evidence="4">F5/8 type C domain-containing protein</fullName>
    </recommendedName>
</protein>
<dbReference type="Proteomes" id="UP000289952">
    <property type="component" value="Chromosome"/>
</dbReference>
<feature type="signal peptide" evidence="1">
    <location>
        <begin position="1"/>
        <end position="26"/>
    </location>
</feature>
<organism evidence="2 3">
    <name type="scientific">Mycoplasmopsis bovirhinis</name>
    <dbReference type="NCBI Taxonomy" id="29553"/>
    <lineage>
        <taxon>Bacteria</taxon>
        <taxon>Bacillati</taxon>
        <taxon>Mycoplasmatota</taxon>
        <taxon>Mycoplasmoidales</taxon>
        <taxon>Metamycoplasmataceae</taxon>
        <taxon>Mycoplasmopsis</taxon>
    </lineage>
</organism>
<gene>
    <name evidence="2" type="ORF">NCTC10118_00406</name>
</gene>
<evidence type="ECO:0000256" key="1">
    <source>
        <dbReference type="SAM" id="SignalP"/>
    </source>
</evidence>
<evidence type="ECO:0000313" key="2">
    <source>
        <dbReference type="EMBL" id="VEU63318.1"/>
    </source>
</evidence>
<proteinExistence type="predicted"/>
<feature type="chain" id="PRO_5019585336" description="F5/8 type C domain-containing protein" evidence="1">
    <location>
        <begin position="27"/>
        <end position="422"/>
    </location>
</feature>
<keyword evidence="3" id="KW-1185">Reference proteome</keyword>
<dbReference type="OrthoDB" id="397627at2"/>
<sequence length="422" mass="47648">MKRKFNKLFLSSMTLTIFLPTLVSCSKDTESSKPKPVQPGEYRENTAFTNKLEPTKLDSPVLELANSNSSISYSVPLSPVLKVWAGSKINQNSLPSQVKIIDQDNKATFAKVTWSLANETVVYSDMKVAGEVTYSGKTIPVNAVILQQRKDLANENNFVLREEGLSVDQEKSTKDGANTEAEAKANLLKLIDRSGQYGASGSRWDNWKTFGQEQDNTLVFHWDNPTKLSRVEISYWIRANRDGSTEKMPKNVYIWHSKDGENWTRVLNQDKISDTDLGPMQVNNANGWSNAALPKSINFEEVETQWLKITWDPSKNANGQNYILGITNIYFKGNRTQDSLIYNKSTSIYKLEYGDQVIDNLAKDTTIEVDNFNSELKVFSNTASYDINLIQENSQEKKYVIVAYNDLGEYSTYNLTLKVKGA</sequence>
<keyword evidence="1" id="KW-0732">Signal</keyword>
<name>A0A449AE98_9BACT</name>
<dbReference type="RefSeq" id="WP_129621514.1">
    <property type="nucleotide sequence ID" value="NZ_LR214972.1"/>
</dbReference>
<evidence type="ECO:0000313" key="3">
    <source>
        <dbReference type="Proteomes" id="UP000289952"/>
    </source>
</evidence>